<reference evidence="1 2" key="1">
    <citation type="submission" date="2021-04" db="EMBL/GenBank/DDBJ databases">
        <authorList>
            <person name="Ivanova A."/>
        </authorList>
    </citation>
    <scope>NUCLEOTIDE SEQUENCE [LARGE SCALE GENOMIC DNA]</scope>
    <source>
        <strain evidence="1 2">G18</strain>
    </source>
</reference>
<dbReference type="EMBL" id="JAGKQQ010000001">
    <property type="protein sequence ID" value="MBP3959151.1"/>
    <property type="molecule type" value="Genomic_DNA"/>
</dbReference>
<dbReference type="Proteomes" id="UP000676565">
    <property type="component" value="Unassembled WGS sequence"/>
</dbReference>
<name>A0ABS5BZJ9_9BACT</name>
<sequence length="284" mass="30213">MGFFSFRRAVLIGCAALLLTGAARFGVHKFLSSSRGKAMVADRLGTAFGMPVEVSEVSVQDGESSFGFRVMDPADPRAEVLNVPSASTDIGTADFVTGRVAPSTLHVKNPALTLRISTDGNVLTPIPSLPGTSEAFPAVVVDGARLSMRQEGRPNFAVSGVNVKLTPNGDRIIVSGSVNDPKWGSWSINGEFRGDRAGWVELVGTNAPLDRQLLETVPFLPSGAFDDMHLVGRAAVKVRLTLTATRDVQPSVEIRPTLALFGVPLGPCFRLVPTSDGYYFAPTR</sequence>
<evidence type="ECO:0000313" key="2">
    <source>
        <dbReference type="Proteomes" id="UP000676565"/>
    </source>
</evidence>
<organism evidence="1 2">
    <name type="scientific">Gemmata palustris</name>
    <dbReference type="NCBI Taxonomy" id="2822762"/>
    <lineage>
        <taxon>Bacteria</taxon>
        <taxon>Pseudomonadati</taxon>
        <taxon>Planctomycetota</taxon>
        <taxon>Planctomycetia</taxon>
        <taxon>Gemmatales</taxon>
        <taxon>Gemmataceae</taxon>
        <taxon>Gemmata</taxon>
    </lineage>
</organism>
<dbReference type="RefSeq" id="WP_210659698.1">
    <property type="nucleotide sequence ID" value="NZ_JAGKQQ010000001.1"/>
</dbReference>
<keyword evidence="2" id="KW-1185">Reference proteome</keyword>
<protein>
    <recommendedName>
        <fullName evidence="3">DUF2125 domain-containing protein</fullName>
    </recommendedName>
</protein>
<gene>
    <name evidence="1" type="ORF">J8F10_28230</name>
</gene>
<evidence type="ECO:0000313" key="1">
    <source>
        <dbReference type="EMBL" id="MBP3959151.1"/>
    </source>
</evidence>
<evidence type="ECO:0008006" key="3">
    <source>
        <dbReference type="Google" id="ProtNLM"/>
    </source>
</evidence>
<comment type="caution">
    <text evidence="1">The sequence shown here is derived from an EMBL/GenBank/DDBJ whole genome shotgun (WGS) entry which is preliminary data.</text>
</comment>
<proteinExistence type="predicted"/>
<accession>A0ABS5BZJ9</accession>